<dbReference type="InterPro" id="IPR009057">
    <property type="entry name" value="Homeodomain-like_sf"/>
</dbReference>
<dbReference type="PRINTS" id="PR00455">
    <property type="entry name" value="HTHTETR"/>
</dbReference>
<evidence type="ECO:0000313" key="7">
    <source>
        <dbReference type="EMBL" id="NGN95089.1"/>
    </source>
</evidence>
<dbReference type="EMBL" id="JAALAA010000020">
    <property type="protein sequence ID" value="NGN95089.1"/>
    <property type="molecule type" value="Genomic_DNA"/>
</dbReference>
<evidence type="ECO:0000256" key="4">
    <source>
        <dbReference type="PROSITE-ProRule" id="PRU00335"/>
    </source>
</evidence>
<feature type="domain" description="HTH tetR-type" evidence="6">
    <location>
        <begin position="23"/>
        <end position="83"/>
    </location>
</feature>
<dbReference type="AlphaFoldDB" id="A0A6M1RC37"/>
<organism evidence="7 8">
    <name type="scientific">Nocardioides turkmenicus</name>
    <dbReference type="NCBI Taxonomy" id="2711220"/>
    <lineage>
        <taxon>Bacteria</taxon>
        <taxon>Bacillati</taxon>
        <taxon>Actinomycetota</taxon>
        <taxon>Actinomycetes</taxon>
        <taxon>Propionibacteriales</taxon>
        <taxon>Nocardioidaceae</taxon>
        <taxon>Nocardioides</taxon>
    </lineage>
</organism>
<feature type="DNA-binding region" description="H-T-H motif" evidence="4">
    <location>
        <begin position="46"/>
        <end position="65"/>
    </location>
</feature>
<name>A0A6M1RC37_9ACTN</name>
<proteinExistence type="predicted"/>
<dbReference type="InterPro" id="IPR036271">
    <property type="entry name" value="Tet_transcr_reg_TetR-rel_C_sf"/>
</dbReference>
<dbReference type="Proteomes" id="UP000483261">
    <property type="component" value="Unassembled WGS sequence"/>
</dbReference>
<accession>A0A6M1RC37</accession>
<reference evidence="7 8" key="1">
    <citation type="submission" date="2020-02" db="EMBL/GenBank/DDBJ databases">
        <title>Whole-genome analyses of novel actinobacteria.</title>
        <authorList>
            <person name="Sahin N."/>
        </authorList>
    </citation>
    <scope>NUCLEOTIDE SEQUENCE [LARGE SCALE GENOMIC DNA]</scope>
    <source>
        <strain evidence="7 8">KC13</strain>
    </source>
</reference>
<protein>
    <submittedName>
        <fullName evidence="7">TetR/AcrR family transcriptional regulator</fullName>
    </submittedName>
</protein>
<evidence type="ECO:0000256" key="3">
    <source>
        <dbReference type="ARBA" id="ARBA00023163"/>
    </source>
</evidence>
<evidence type="ECO:0000256" key="2">
    <source>
        <dbReference type="ARBA" id="ARBA00023125"/>
    </source>
</evidence>
<keyword evidence="8" id="KW-1185">Reference proteome</keyword>
<dbReference type="PROSITE" id="PS50977">
    <property type="entry name" value="HTH_TETR_2"/>
    <property type="match status" value="1"/>
</dbReference>
<dbReference type="Gene3D" id="1.10.357.10">
    <property type="entry name" value="Tetracycline Repressor, domain 2"/>
    <property type="match status" value="1"/>
</dbReference>
<evidence type="ECO:0000313" key="8">
    <source>
        <dbReference type="Proteomes" id="UP000483261"/>
    </source>
</evidence>
<feature type="region of interest" description="Disordered" evidence="5">
    <location>
        <begin position="1"/>
        <end position="25"/>
    </location>
</feature>
<gene>
    <name evidence="7" type="ORF">G5C66_20415</name>
</gene>
<evidence type="ECO:0000256" key="1">
    <source>
        <dbReference type="ARBA" id="ARBA00023015"/>
    </source>
</evidence>
<dbReference type="Pfam" id="PF00440">
    <property type="entry name" value="TetR_N"/>
    <property type="match status" value="1"/>
</dbReference>
<evidence type="ECO:0000256" key="5">
    <source>
        <dbReference type="SAM" id="MobiDB-lite"/>
    </source>
</evidence>
<dbReference type="PANTHER" id="PTHR30055:SF234">
    <property type="entry name" value="HTH-TYPE TRANSCRIPTIONAL REGULATOR BETI"/>
    <property type="match status" value="1"/>
</dbReference>
<dbReference type="InterPro" id="IPR001647">
    <property type="entry name" value="HTH_TetR"/>
</dbReference>
<keyword evidence="2 4" id="KW-0238">DNA-binding</keyword>
<dbReference type="PANTHER" id="PTHR30055">
    <property type="entry name" value="HTH-TYPE TRANSCRIPTIONAL REGULATOR RUTR"/>
    <property type="match status" value="1"/>
</dbReference>
<dbReference type="SUPFAM" id="SSF48498">
    <property type="entry name" value="Tetracyclin repressor-like, C-terminal domain"/>
    <property type="match status" value="1"/>
</dbReference>
<keyword evidence="3" id="KW-0804">Transcription</keyword>
<dbReference type="SUPFAM" id="SSF46689">
    <property type="entry name" value="Homeodomain-like"/>
    <property type="match status" value="1"/>
</dbReference>
<comment type="caution">
    <text evidence="7">The sequence shown here is derived from an EMBL/GenBank/DDBJ whole genome shotgun (WGS) entry which is preliminary data.</text>
</comment>
<sequence>MTNRELGSPKRTGRPRNSGRDSANPREEILKEASRLFTAQGVAATTISQIAECVGLRQSSMYYYYKSKEEILSALMEKNRESLTLAEKLLEEDGPVAPRLYAFLYTDVRQLCTAPLDFYELEVAALAQPQVFAGFEEDGDKLRDAAARLLELGVDSGELRQTDPAATALMLLSLNEGAQHRLWHGRRDEEKASESSDALAQSVADYHLSSLLTDASSLAAVREAGRDFVTEYEDDEPAA</sequence>
<keyword evidence="1" id="KW-0805">Transcription regulation</keyword>
<dbReference type="GO" id="GO:0000976">
    <property type="term" value="F:transcription cis-regulatory region binding"/>
    <property type="evidence" value="ECO:0007669"/>
    <property type="project" value="TreeGrafter"/>
</dbReference>
<dbReference type="InterPro" id="IPR050109">
    <property type="entry name" value="HTH-type_TetR-like_transc_reg"/>
</dbReference>
<evidence type="ECO:0000259" key="6">
    <source>
        <dbReference type="PROSITE" id="PS50977"/>
    </source>
</evidence>
<dbReference type="RefSeq" id="WP_165112769.1">
    <property type="nucleotide sequence ID" value="NZ_JAALAA010000020.1"/>
</dbReference>
<dbReference type="GO" id="GO:0003700">
    <property type="term" value="F:DNA-binding transcription factor activity"/>
    <property type="evidence" value="ECO:0007669"/>
    <property type="project" value="TreeGrafter"/>
</dbReference>